<organism evidence="2 3">
    <name type="scientific">Takifugu flavidus</name>
    <name type="common">sansaifugu</name>
    <dbReference type="NCBI Taxonomy" id="433684"/>
    <lineage>
        <taxon>Eukaryota</taxon>
        <taxon>Metazoa</taxon>
        <taxon>Chordata</taxon>
        <taxon>Craniata</taxon>
        <taxon>Vertebrata</taxon>
        <taxon>Euteleostomi</taxon>
        <taxon>Actinopterygii</taxon>
        <taxon>Neopterygii</taxon>
        <taxon>Teleostei</taxon>
        <taxon>Neoteleostei</taxon>
        <taxon>Acanthomorphata</taxon>
        <taxon>Eupercaria</taxon>
        <taxon>Tetraodontiformes</taxon>
        <taxon>Tetradontoidea</taxon>
        <taxon>Tetraodontidae</taxon>
        <taxon>Takifugu</taxon>
    </lineage>
</organism>
<proteinExistence type="predicted"/>
<feature type="region of interest" description="Disordered" evidence="1">
    <location>
        <begin position="166"/>
        <end position="187"/>
    </location>
</feature>
<accession>A0A5C6PLC8</accession>
<evidence type="ECO:0000313" key="3">
    <source>
        <dbReference type="Proteomes" id="UP000324091"/>
    </source>
</evidence>
<protein>
    <submittedName>
        <fullName evidence="2">Uncharacterized protein</fullName>
    </submittedName>
</protein>
<dbReference type="Proteomes" id="UP000324091">
    <property type="component" value="Chromosome 10"/>
</dbReference>
<name>A0A5C6PLC8_9TELE</name>
<dbReference type="EMBL" id="RHFK02000002">
    <property type="protein sequence ID" value="TWW79080.1"/>
    <property type="molecule type" value="Genomic_DNA"/>
</dbReference>
<keyword evidence="3" id="KW-1185">Reference proteome</keyword>
<feature type="region of interest" description="Disordered" evidence="1">
    <location>
        <begin position="79"/>
        <end position="109"/>
    </location>
</feature>
<comment type="caution">
    <text evidence="2">The sequence shown here is derived from an EMBL/GenBank/DDBJ whole genome shotgun (WGS) entry which is preliminary data.</text>
</comment>
<dbReference type="CDD" id="cd22809">
    <property type="entry name" value="Complexin_NTD_CPLX_III_IV"/>
    <property type="match status" value="1"/>
</dbReference>
<gene>
    <name evidence="2" type="ORF">D4764_10G0001100</name>
</gene>
<evidence type="ECO:0000256" key="1">
    <source>
        <dbReference type="SAM" id="MobiDB-lite"/>
    </source>
</evidence>
<dbReference type="AlphaFoldDB" id="A0A5C6PLC8"/>
<evidence type="ECO:0000313" key="2">
    <source>
        <dbReference type="EMBL" id="TWW79080.1"/>
    </source>
</evidence>
<reference evidence="2 3" key="1">
    <citation type="submission" date="2019-04" db="EMBL/GenBank/DDBJ databases">
        <title>Chromosome genome assembly for Takifugu flavidus.</title>
        <authorList>
            <person name="Xiao S."/>
        </authorList>
    </citation>
    <scope>NUCLEOTIDE SEQUENCE [LARGE SCALE GENOMIC DNA]</scope>
    <source>
        <strain evidence="2">HTHZ2018</strain>
        <tissue evidence="2">Muscle</tissue>
    </source>
</reference>
<feature type="region of interest" description="Disordered" evidence="1">
    <location>
        <begin position="217"/>
        <end position="240"/>
    </location>
</feature>
<sequence length="240" mass="26353">MTSAHDPKSSSQTQAIWSELYLDLWLSLQPNAASSVGRHSSTSVIDLQSDMNSVARVKKSLRAPIKKLANCVSGLKGRGPGAKRWNRRGRGGGGRRGCCRSRRTPPPPSRWLQRAADCPLVPGRCGEREAVSIRPVCRKLREAANAQKNAQRAAMRAHFRRKYQLSENSKDTNRLRTVGGKPSLPRELSKIIHPEANPKDSSFNLLRAFQGLSVGTATRAERHRSRGSAPAGRGEACKVM</sequence>